<dbReference type="AlphaFoldDB" id="A0A1I7F3Z4"/>
<dbReference type="Gene3D" id="3.10.310.30">
    <property type="match status" value="1"/>
</dbReference>
<dbReference type="Gene3D" id="3.90.1640.10">
    <property type="entry name" value="inorganic pyrophosphatase (n-terminal core)"/>
    <property type="match status" value="1"/>
</dbReference>
<feature type="domain" description="DDH" evidence="1">
    <location>
        <begin position="18"/>
        <end position="158"/>
    </location>
</feature>
<name>A0A1I7F3Z4_9FIRM</name>
<protein>
    <submittedName>
        <fullName evidence="3">Phosphoesterase RecJ domain-containing protein</fullName>
    </submittedName>
</protein>
<dbReference type="InterPro" id="IPR038763">
    <property type="entry name" value="DHH_sf"/>
</dbReference>
<dbReference type="InterPro" id="IPR001667">
    <property type="entry name" value="DDH_dom"/>
</dbReference>
<dbReference type="Pfam" id="PF02272">
    <property type="entry name" value="DHHA1"/>
    <property type="match status" value="1"/>
</dbReference>
<accession>A0A1I7F3Z4</accession>
<dbReference type="EMBL" id="FPBT01000001">
    <property type="protein sequence ID" value="SFU30921.1"/>
    <property type="molecule type" value="Genomic_DNA"/>
</dbReference>
<evidence type="ECO:0000313" key="3">
    <source>
        <dbReference type="EMBL" id="SFU30921.1"/>
    </source>
</evidence>
<dbReference type="InterPro" id="IPR051319">
    <property type="entry name" value="Oligoribo/pAp-PDE_c-di-AMP_PDE"/>
</dbReference>
<dbReference type="RefSeq" id="WP_090469475.1">
    <property type="nucleotide sequence ID" value="NZ_FOWF01000005.1"/>
</dbReference>
<dbReference type="SUPFAM" id="SSF64182">
    <property type="entry name" value="DHH phosphoesterases"/>
    <property type="match status" value="1"/>
</dbReference>
<dbReference type="Proteomes" id="UP000198817">
    <property type="component" value="Unassembled WGS sequence"/>
</dbReference>
<dbReference type="STRING" id="155865.SAMN05216515_10599"/>
<dbReference type="PANTHER" id="PTHR47618:SF1">
    <property type="entry name" value="BIFUNCTIONAL OLIGORIBONUCLEASE AND PAP PHOSPHATASE NRNA"/>
    <property type="match status" value="1"/>
</dbReference>
<organism evidence="3 4">
    <name type="scientific">Eubacterium pyruvativorans</name>
    <dbReference type="NCBI Taxonomy" id="155865"/>
    <lineage>
        <taxon>Bacteria</taxon>
        <taxon>Bacillati</taxon>
        <taxon>Bacillota</taxon>
        <taxon>Clostridia</taxon>
        <taxon>Eubacteriales</taxon>
        <taxon>Eubacteriaceae</taxon>
        <taxon>Eubacterium</taxon>
    </lineage>
</organism>
<dbReference type="Pfam" id="PF01368">
    <property type="entry name" value="DHH"/>
    <property type="match status" value="1"/>
</dbReference>
<dbReference type="InterPro" id="IPR003156">
    <property type="entry name" value="DHHA1_dom"/>
</dbReference>
<reference evidence="3 4" key="1">
    <citation type="submission" date="2016-10" db="EMBL/GenBank/DDBJ databases">
        <authorList>
            <person name="de Groot N.N."/>
        </authorList>
    </citation>
    <scope>NUCLEOTIDE SEQUENCE [LARGE SCALE GENOMIC DNA]</scope>
    <source>
        <strain evidence="3 4">KHGC13</strain>
    </source>
</reference>
<dbReference type="GO" id="GO:0003676">
    <property type="term" value="F:nucleic acid binding"/>
    <property type="evidence" value="ECO:0007669"/>
    <property type="project" value="InterPro"/>
</dbReference>
<evidence type="ECO:0000259" key="2">
    <source>
        <dbReference type="Pfam" id="PF02272"/>
    </source>
</evidence>
<gene>
    <name evidence="3" type="ORF">SAMN05216508_101245</name>
</gene>
<evidence type="ECO:0000313" key="4">
    <source>
        <dbReference type="Proteomes" id="UP000198817"/>
    </source>
</evidence>
<feature type="domain" description="DHHA1" evidence="2">
    <location>
        <begin position="235"/>
        <end position="315"/>
    </location>
</feature>
<dbReference type="OrthoDB" id="9803668at2"/>
<evidence type="ECO:0000259" key="1">
    <source>
        <dbReference type="Pfam" id="PF01368"/>
    </source>
</evidence>
<proteinExistence type="predicted"/>
<sequence>MKNNTFEEIGSVLEGADNILIFPHLNMDGDAMGSSAALCRMLRNMGKNCWIMLNDGDVADNLTFMDKGYCTCDPMTIPAPELAVTVDCSEPKRFPEVGWKYEQAPVKISIDHHMIQETASDYNYIDPSSCATGELIWLLIKAMGQPADREIAEDIFAAITTDSGNFQYSNTTKRTHEIVAELFDFGLDCNRVSTALYECVRPEKLRLKSRVLSAVDLFGDGKLAMARVNQALLKETGAVMSDAEGIVAELRSLKGVEIAAFLKEGEDGEVYVSLRAKGSADVQKIAASFGGGGHVKAAGCTLHDVKLDEVYEQVKHTALLALEAQEDRS</sequence>
<keyword evidence="4" id="KW-1185">Reference proteome</keyword>
<dbReference type="PANTHER" id="PTHR47618">
    <property type="entry name" value="BIFUNCTIONAL OLIGORIBONUCLEASE AND PAP PHOSPHATASE NRNA"/>
    <property type="match status" value="1"/>
</dbReference>